<dbReference type="AlphaFoldDB" id="A0A381RAR6"/>
<sequence length="168" mass="18761">MSENREYSKYKIFNGLEEKQIGHFEEVTKVKTFPSGEVIFEEGDVGDSLYLLLEGEIEINQALTLQLSKGDYDTREKAIINLSSDIHPVFGEMSLLGSNDKRTATVKAITDCEMGIIMKDDLFAICQSDPDIGYVIMRNVASIVTDNLIKANTNVLKLTTAFSLILEK</sequence>
<dbReference type="GO" id="GO:0005886">
    <property type="term" value="C:plasma membrane"/>
    <property type="evidence" value="ECO:0007669"/>
    <property type="project" value="TreeGrafter"/>
</dbReference>
<dbReference type="InterPro" id="IPR000595">
    <property type="entry name" value="cNMP-bd_dom"/>
</dbReference>
<gene>
    <name evidence="2" type="ORF">METZ01_LOCUS40892</name>
</gene>
<dbReference type="InterPro" id="IPR050818">
    <property type="entry name" value="KCNH_animal-type"/>
</dbReference>
<organism evidence="2">
    <name type="scientific">marine metagenome</name>
    <dbReference type="NCBI Taxonomy" id="408172"/>
    <lineage>
        <taxon>unclassified sequences</taxon>
        <taxon>metagenomes</taxon>
        <taxon>ecological metagenomes</taxon>
    </lineage>
</organism>
<accession>A0A381RAR6</accession>
<dbReference type="InterPro" id="IPR014710">
    <property type="entry name" value="RmlC-like_jellyroll"/>
</dbReference>
<dbReference type="SMART" id="SM00100">
    <property type="entry name" value="cNMP"/>
    <property type="match status" value="1"/>
</dbReference>
<dbReference type="Pfam" id="PF00027">
    <property type="entry name" value="cNMP_binding"/>
    <property type="match status" value="1"/>
</dbReference>
<protein>
    <recommendedName>
        <fullName evidence="1">Cyclic nucleotide-binding domain-containing protein</fullName>
    </recommendedName>
</protein>
<reference evidence="2" key="1">
    <citation type="submission" date="2018-05" db="EMBL/GenBank/DDBJ databases">
        <authorList>
            <person name="Lanie J.A."/>
            <person name="Ng W.-L."/>
            <person name="Kazmierczak K.M."/>
            <person name="Andrzejewski T.M."/>
            <person name="Davidsen T.M."/>
            <person name="Wayne K.J."/>
            <person name="Tettelin H."/>
            <person name="Glass J.I."/>
            <person name="Rusch D."/>
            <person name="Podicherti R."/>
            <person name="Tsui H.-C.T."/>
            <person name="Winkler M.E."/>
        </authorList>
    </citation>
    <scope>NUCLEOTIDE SEQUENCE</scope>
</reference>
<dbReference type="PANTHER" id="PTHR10217">
    <property type="entry name" value="VOLTAGE AND LIGAND GATED POTASSIUM CHANNEL"/>
    <property type="match status" value="1"/>
</dbReference>
<dbReference type="Gene3D" id="2.60.120.10">
    <property type="entry name" value="Jelly Rolls"/>
    <property type="match status" value="1"/>
</dbReference>
<proteinExistence type="predicted"/>
<dbReference type="PRINTS" id="PR00103">
    <property type="entry name" value="CAMPKINASE"/>
</dbReference>
<dbReference type="PANTHER" id="PTHR10217:SF435">
    <property type="entry name" value="POTASSIUM VOLTAGE-GATED CHANNEL PROTEIN EAG"/>
    <property type="match status" value="1"/>
</dbReference>
<dbReference type="InterPro" id="IPR018488">
    <property type="entry name" value="cNMP-bd_CS"/>
</dbReference>
<evidence type="ECO:0000259" key="1">
    <source>
        <dbReference type="PROSITE" id="PS50042"/>
    </source>
</evidence>
<dbReference type="GO" id="GO:0042391">
    <property type="term" value="P:regulation of membrane potential"/>
    <property type="evidence" value="ECO:0007669"/>
    <property type="project" value="TreeGrafter"/>
</dbReference>
<name>A0A381RAR6_9ZZZZ</name>
<dbReference type="SUPFAM" id="SSF51206">
    <property type="entry name" value="cAMP-binding domain-like"/>
    <property type="match status" value="1"/>
</dbReference>
<dbReference type="GO" id="GO:0005249">
    <property type="term" value="F:voltage-gated potassium channel activity"/>
    <property type="evidence" value="ECO:0007669"/>
    <property type="project" value="TreeGrafter"/>
</dbReference>
<dbReference type="InterPro" id="IPR018490">
    <property type="entry name" value="cNMP-bd_dom_sf"/>
</dbReference>
<dbReference type="EMBL" id="UINC01001750">
    <property type="protein sequence ID" value="SUZ88038.1"/>
    <property type="molecule type" value="Genomic_DNA"/>
</dbReference>
<dbReference type="CDD" id="cd00038">
    <property type="entry name" value="CAP_ED"/>
    <property type="match status" value="1"/>
</dbReference>
<feature type="domain" description="Cyclic nucleotide-binding" evidence="1">
    <location>
        <begin position="12"/>
        <end position="122"/>
    </location>
</feature>
<dbReference type="PROSITE" id="PS00889">
    <property type="entry name" value="CNMP_BINDING_2"/>
    <property type="match status" value="1"/>
</dbReference>
<dbReference type="PROSITE" id="PS50042">
    <property type="entry name" value="CNMP_BINDING_3"/>
    <property type="match status" value="1"/>
</dbReference>
<evidence type="ECO:0000313" key="2">
    <source>
        <dbReference type="EMBL" id="SUZ88038.1"/>
    </source>
</evidence>